<dbReference type="InterPro" id="IPR043502">
    <property type="entry name" value="DNA/RNA_pol_sf"/>
</dbReference>
<dbReference type="Pfam" id="PF17917">
    <property type="entry name" value="RT_RNaseH"/>
    <property type="match status" value="2"/>
</dbReference>
<dbReference type="GO" id="GO:0008270">
    <property type="term" value="F:zinc ion binding"/>
    <property type="evidence" value="ECO:0007669"/>
    <property type="project" value="UniProtKB-KW"/>
</dbReference>
<dbReference type="CDD" id="cd01647">
    <property type="entry name" value="RT_LTR"/>
    <property type="match status" value="2"/>
</dbReference>
<dbReference type="InterPro" id="IPR041373">
    <property type="entry name" value="RT_RNaseH"/>
</dbReference>
<dbReference type="InterPro" id="IPR043128">
    <property type="entry name" value="Rev_trsase/Diguanyl_cyclase"/>
</dbReference>
<dbReference type="FunFam" id="3.30.420.10:FF:000032">
    <property type="entry name" value="Retrovirus-related Pol polyprotein from transposon 297-like Protein"/>
    <property type="match status" value="1"/>
</dbReference>
<feature type="compositionally biased region" description="Acidic residues" evidence="12">
    <location>
        <begin position="1229"/>
        <end position="1243"/>
    </location>
</feature>
<feature type="compositionally biased region" description="Acidic residues" evidence="12">
    <location>
        <begin position="2903"/>
        <end position="2917"/>
    </location>
</feature>
<dbReference type="SUPFAM" id="SSF57756">
    <property type="entry name" value="Retrovirus zinc finger-like domains"/>
    <property type="match status" value="2"/>
</dbReference>
<keyword evidence="5" id="KW-0540">Nuclease</keyword>
<dbReference type="Gene3D" id="4.10.60.10">
    <property type="entry name" value="Zinc finger, CCHC-type"/>
    <property type="match status" value="2"/>
</dbReference>
<evidence type="ECO:0000256" key="6">
    <source>
        <dbReference type="ARBA" id="ARBA00022750"/>
    </source>
</evidence>
<feature type="domain" description="Integrase catalytic" evidence="15">
    <location>
        <begin position="737"/>
        <end position="829"/>
    </location>
</feature>
<dbReference type="InterPro" id="IPR036397">
    <property type="entry name" value="RNaseH_sf"/>
</dbReference>
<dbReference type="Pfam" id="PF17919">
    <property type="entry name" value="RT_RNaseH_2"/>
    <property type="match status" value="1"/>
</dbReference>
<dbReference type="GO" id="GO:0004190">
    <property type="term" value="F:aspartic-type endopeptidase activity"/>
    <property type="evidence" value="ECO:0007669"/>
    <property type="project" value="UniProtKB-KW"/>
</dbReference>
<dbReference type="Gene3D" id="3.10.20.370">
    <property type="match status" value="1"/>
</dbReference>
<feature type="domain" description="Integrase catalytic" evidence="15">
    <location>
        <begin position="2295"/>
        <end position="2455"/>
    </location>
</feature>
<keyword evidence="7" id="KW-0255">Endonuclease</keyword>
<evidence type="ECO:0000256" key="9">
    <source>
        <dbReference type="ARBA" id="ARBA00022918"/>
    </source>
</evidence>
<dbReference type="GO" id="GO:0006508">
    <property type="term" value="P:proteolysis"/>
    <property type="evidence" value="ECO:0007669"/>
    <property type="project" value="UniProtKB-KW"/>
</dbReference>
<dbReference type="SUPFAM" id="SSF56672">
    <property type="entry name" value="DNA/RNA polymerases"/>
    <property type="match status" value="3"/>
</dbReference>
<dbReference type="PROSITE" id="PS50994">
    <property type="entry name" value="INTEGRASE"/>
    <property type="match status" value="2"/>
</dbReference>
<sequence length="3624" mass="417486">MPPLEDADDEQSAVVGDLLVARRVLNVQVKEEESRQRENLFHTRCFVNNKVCSVIIDGGSCTNVASTYLVEKLALTTLKHPHPYRLQWLNECGEIKVTRQVLVALSIGKYEDEVLCDVVPMHACHLLLGRPWQYDKRAKHDGFTNRYSFTHKGQPIILVPLTPKQEFEDVLPEEVPYGLPPIRGIEHQIDFIPGASIPNRPPYRSNPEETKELQRQVGELLEKGYVRESMSPCAVPVLLVPKKDGTWRMCVDCRAINNITVKYRHPIPRLDDMLDELHGSCVFTKIDLKSGYHQIRMKEGDEWKTAFKTKYGLYEWFVMPFGLTNAPSTFMRLMNHVLRAFIGRFVVVYFDDILIYSKNLEEHVMHLKSVLEILRKEKLFANLKKCTFCTDKLVFLGFVVSKRGIEVDEEKVKAIQEWPTPTTISQVWSFHGLASFYRWFVRDFSSLASPLTEVIKKNVPFKWGKEQEKAFNLIKEKLTNAPLLVLPNFAKTFEIECDASGIGIGAVLMQEGRPVAYFSEKLSGAALNYPTYDKEMYALVRALENWQHYLWPKEFVIHTDHESLKHLKGQQRLNRRHAKWVEFIETFPYVIRYKQGKENVVADALSRRYALLSILDTKLLGFEYIKDLYAQDSDFGEVFNACEKVAFGKFYRHDGFLFRENKLCVPMCSLRELFVREAHGGGLMGHFGVAKTLGILHDHFFWPHMKRDVERICEKCITCKQAKSKLKPHGLYTPLPIPSEPWTDISMDFVLGLPRTKRGRDSVFVVVGRFSKMAHFIACHKTDDASHIADLFFKEIVRLHGMPRTIVSDRDAKFFELLLEDFVGKVGNQVIVFYYLSSTNGWTVFWRNVGVQNSYLEGDGPFQIVERINDNAYKLDLPGDDSRSNPFEERGNDENQQALLKDPLHVPVGPITRARSKKIKEALNGLIQDIWADSTTGHSKLGPKEDEGLSWASNPILFAGSQSVSIEDRIIPYLWSFIPLETWQHYPFVIHTDHESLKKGRIMLDGWNTLRPFHMSSVTNKVRKNIVADALSRRYVLLTSMSAKLLGFEYVKDMYADDVDFSDVYKACDKTAFGKFYKHDGYLFKESKLCVPSCSMRELLVREAHGGGLMGHFGVKKTLDILHEHFFWPKMKKDVNRICGRSSLDGQKKAELVKSLHERHITMSHKGDSSPKGKADNSSFVLQAMQQQFERLNFVLGEVRDRMDLQDAAIRNLQGGRDRRRRERRVENEYENEGDGEDEEDLASEVGSGRHRRVRRERGHEWNPGGRDGVDRSLGNIKMKIPSFQGRTDPEVYLEWEKKIDLVFDCHNYSEEKKVKLAVIEFTDYAIIWWDQLVTNRRRNTERPVETWGELKALMRRRFVPSHFYRDLYQRLQNLTQGSRSVEDYHKEMEVAMIRANVEEDREATMARFLSGLNRDIANVIELQHYVEIEDMVHMAMKVERQLKRKGTARYTSVSNTTWKSKWDRNDSAEAKRKTEPPKGKDEGTSNKPKVESQPSRNRDIKCFKCLGSGHIASQCPNRRVMIMRDNGEVMTESESLVARRALNTHIKVDDAEQQRENIFHTRCHVNNKWLNDCGEVRVDRQVLVTFSIGKYLDEVLCDVVPMHAGHILLGRPWQYDRRVTHDGFKNMYSFVKGGKTIKLAPLTPSQVYEDQLKLQSEVAHKRKCENESDKKRKSEKEIEQKRKIESENEQKRKSEKEIEQKRKSESENEKKERESAERKGKTKVGFYARVSEVKRAFFADRPMILLVYKESYLNLDETNKSLPSLAVSLLQEFEDVFPEEMPNELPPIRGIEHQIDFVPGAAIPNRPAYRSNPEETKELQRQVEDLMSKGYVRESMSPCAVPVLLVPKKDGTWRMCVDCRAINNITVKYRHPIPRLDDMLDELHGSCIFSKIDLKSGYHQIRMKEGDEWKTAFKTKYGLYEWLVMPFGLTNAPSTFMRLMNHVLRAFIGKFVVVYFDDILVYSKDLNEHIEHLRYVFDVLKCEKLYANFKKCNFCMEKVVFLGYVVTTTGIEVDEEKVKAIKEWPTPKSITEVRSFHGLASFYRRFVKDFSTLAAPLTEIIKKNVGFHWGADQDNAFATIKEGIGIGAVLMQDRRPIAFFSEKLSGASLKYPTYDKELYALVRALETWQHYLWPREFVIHTDHESLKHLKGQGKENIVADALSRRYVLLTSMSAKLLGFEYVKDMYADDADFSNVYKACDKTAFGKFYKHDGYLFKESKLCVPSCSMRELLVREAHGGGLMGHFGVKKTLDILHEHFFWPKMKKDVNRICGRCITCRKAKSKVLPHGLYTPLPVPSEPWVDISMDFVLGLPRTKRGRDSIFVVVDRFSKMAHFIPCHKTDDATNIADLFFREIVRLHGVPRSIVSDRDVKFLSYFWKVLWGKLGTKLLFSTTCHPQTDGQTEVVNRTLTQLLRTVVHKNLKTWEDCLPFIEFAYNRAMHSTTSYSPFEIVYGFNPLTPLDLMPLPIDGRSSLDGQKKAELVKSLHERGEGRVIFEPGDWVWVHMRKERFPAHRKTKLHPRGDGPFQILEKINDNAYKVDLPGEYKVSATFNVSDLSPFDVGEDSWSNPFEERGNDGNQGGPSLKDPLQVPDGPITRSRAKKIKEAMQGLVQSTWDEASKSPTIKGFHSAGSYHGPFQILEKINDNAYKVDLLGGNDGNQGGPSLKDPLQVPDGPITRSRAKKIKEAMQGLVQSTWDEASKSPTIKVNFTTFVAFLLVIWVLEIGDDSRSNPFEERGNDENQQALLKDPLHVPVGPITRARSKKIKEALNGLIQDIWADSTTGHSKLGPKEDEGLSWASNPILFAGSQSVSVEDRIIWGETSNKEGQAESSLMLRAMQQQFERMDVMFNEIRDRMDRQDAVIATWREGRPQGGPYVRRQARLAPMVMGTKGFHSASSYHVDDSDGDHEDEFEGEEDQASLNGRFVPRGERRGRGFRTGLRWRDGTDGNLGNIKMKIPSFQGKNDPEAYLEWEKKVELIFECHNYSEEKKVKLAVIEFTDYAIIWWDQLVMNRRRNHERAIETWEEMRAIMRRRFVPSHYYRDLYQKLQSLTQGYRSVDDYYKEMEIALIRANVEEDREATMARFLNGLNRDIANVVELQHYVELEDMVHMAIKVERQLKRKGTRSFQNPGSSTSWKSNWRKDEGAVLKSKNEPPKRREEVPSVNKGKTESQTRNRDIKCFRCLGVGHIASQCPNKRTMIARVDGEVETESESDADQMPMLEDTCDDDVEYPVEGESLVARCALSAQVKEDDMEQQRENIFHTRCHINNKVKAIQEWPTPTTISQMRSFHGLASFYRRFVRDFSSLATPLTEVIKKNVPFKWGKEQEKAFNLIKEKLTNAPLLVLPNFAKTFEIECDASGIGIGAVLMQEGRPVAYFSEKLSGAALNYPTYDKEMYALHLKGQQRLNRRHAKWVEFIETFPYVIRYKQVNERTSLDGQKKAEMVKKLHESVRQHIEKKNEQYANKANKGRRQVIFEPGDWVWVHMRKERFPARRRSKLHPRGDGPFQVLERINDNAYKLDLPGEYNISATFNVSDLSLFDVGDDSRSNPFEERGNDENQQALLKDPLHVPVGPITRARSKKIKEALNGLIQDIWADSTTGHSKLGPKEDEGVINLIQATDGADHA</sequence>
<feature type="region of interest" description="Disordered" evidence="12">
    <location>
        <begin position="1661"/>
        <end position="1721"/>
    </location>
</feature>
<dbReference type="InterPro" id="IPR021109">
    <property type="entry name" value="Peptidase_aspartic_dom_sf"/>
</dbReference>
<keyword evidence="11" id="KW-0479">Metal-binding</keyword>
<dbReference type="InterPro" id="IPR001584">
    <property type="entry name" value="Integrase_cat-core"/>
</dbReference>
<evidence type="ECO:0000256" key="3">
    <source>
        <dbReference type="ARBA" id="ARBA00022679"/>
    </source>
</evidence>
<dbReference type="InterPro" id="IPR036875">
    <property type="entry name" value="Znf_CCHC_sf"/>
</dbReference>
<keyword evidence="11" id="KW-0862">Zinc</keyword>
<evidence type="ECO:0000259" key="15">
    <source>
        <dbReference type="PROSITE" id="PS50994"/>
    </source>
</evidence>
<evidence type="ECO:0000313" key="16">
    <source>
        <dbReference type="EMBL" id="SPD18411.1"/>
    </source>
</evidence>
<evidence type="ECO:0000256" key="10">
    <source>
        <dbReference type="ARBA" id="ARBA00023125"/>
    </source>
</evidence>
<keyword evidence="11" id="KW-0863">Zinc-finger</keyword>
<protein>
    <recommendedName>
        <fullName evidence="1">RNA-directed DNA polymerase</fullName>
        <ecNumber evidence="1">2.7.7.49</ecNumber>
    </recommendedName>
</protein>
<keyword evidence="6" id="KW-0064">Aspartyl protease</keyword>
<feature type="region of interest" description="Disordered" evidence="12">
    <location>
        <begin position="3119"/>
        <end position="3171"/>
    </location>
</feature>
<dbReference type="InterPro" id="IPR041577">
    <property type="entry name" value="RT_RNaseH_2"/>
</dbReference>
<dbReference type="Pfam" id="PF03732">
    <property type="entry name" value="Retrotrans_gag"/>
    <property type="match status" value="2"/>
</dbReference>
<keyword evidence="9" id="KW-0695">RNA-directed DNA polymerase</keyword>
<feature type="domain" description="Reverse transcriptase" evidence="14">
    <location>
        <begin position="221"/>
        <end position="400"/>
    </location>
</feature>
<dbReference type="Gene3D" id="1.10.340.70">
    <property type="match status" value="3"/>
</dbReference>
<dbReference type="FunFam" id="1.10.340.70:FF:000001">
    <property type="entry name" value="Retrovirus-related Pol polyprotein from transposon gypsy-like Protein"/>
    <property type="match status" value="2"/>
</dbReference>
<dbReference type="InterPro" id="IPR000477">
    <property type="entry name" value="RT_dom"/>
</dbReference>
<dbReference type="Gene3D" id="3.30.70.270">
    <property type="match status" value="5"/>
</dbReference>
<evidence type="ECO:0000256" key="5">
    <source>
        <dbReference type="ARBA" id="ARBA00022722"/>
    </source>
</evidence>
<dbReference type="Gene3D" id="3.30.420.10">
    <property type="entry name" value="Ribonuclease H-like superfamily/Ribonuclease H"/>
    <property type="match status" value="2"/>
</dbReference>
<evidence type="ECO:0000256" key="8">
    <source>
        <dbReference type="ARBA" id="ARBA00022801"/>
    </source>
</evidence>
<evidence type="ECO:0000256" key="7">
    <source>
        <dbReference type="ARBA" id="ARBA00022759"/>
    </source>
</evidence>
<feature type="domain" description="CCHC-type" evidence="13">
    <location>
        <begin position="1502"/>
        <end position="1518"/>
    </location>
</feature>
<dbReference type="SMART" id="SM00343">
    <property type="entry name" value="ZnF_C2HC"/>
    <property type="match status" value="2"/>
</dbReference>
<keyword evidence="4" id="KW-0548">Nucleotidyltransferase</keyword>
<evidence type="ECO:0000256" key="4">
    <source>
        <dbReference type="ARBA" id="ARBA00022695"/>
    </source>
</evidence>
<name>A0A2N9I3L4_FAGSY</name>
<dbReference type="Pfam" id="PF00078">
    <property type="entry name" value="RVT_1"/>
    <property type="match status" value="2"/>
</dbReference>
<feature type="region of interest" description="Disordered" evidence="12">
    <location>
        <begin position="2562"/>
        <end position="2595"/>
    </location>
</feature>
<dbReference type="EMBL" id="OIVN01004624">
    <property type="protein sequence ID" value="SPD18411.1"/>
    <property type="molecule type" value="Genomic_DNA"/>
</dbReference>
<dbReference type="CDD" id="cd09274">
    <property type="entry name" value="RNase_HI_RT_Ty3"/>
    <property type="match status" value="2"/>
</dbReference>
<dbReference type="GO" id="GO:0004519">
    <property type="term" value="F:endonuclease activity"/>
    <property type="evidence" value="ECO:0007669"/>
    <property type="project" value="UniProtKB-KW"/>
</dbReference>
<dbReference type="Gene3D" id="3.10.10.10">
    <property type="entry name" value="HIV Type 1 Reverse Transcriptase, subunit A, domain 1"/>
    <property type="match status" value="2"/>
</dbReference>
<keyword evidence="3" id="KW-0808">Transferase</keyword>
<reference evidence="16" key="1">
    <citation type="submission" date="2018-02" db="EMBL/GenBank/DDBJ databases">
        <authorList>
            <person name="Cohen D.B."/>
            <person name="Kent A.D."/>
        </authorList>
    </citation>
    <scope>NUCLEOTIDE SEQUENCE</scope>
</reference>
<dbReference type="Pfam" id="PF00098">
    <property type="entry name" value="zf-CCHC"/>
    <property type="match status" value="1"/>
</dbReference>
<dbReference type="CDD" id="cd00303">
    <property type="entry name" value="retropepsin_like"/>
    <property type="match status" value="1"/>
</dbReference>
<dbReference type="PANTHER" id="PTHR35046:SF9">
    <property type="entry name" value="RNA-DIRECTED DNA POLYMERASE"/>
    <property type="match status" value="1"/>
</dbReference>
<dbReference type="InterPro" id="IPR005162">
    <property type="entry name" value="Retrotrans_gag_dom"/>
</dbReference>
<organism evidence="16">
    <name type="scientific">Fagus sylvatica</name>
    <name type="common">Beechnut</name>
    <dbReference type="NCBI Taxonomy" id="28930"/>
    <lineage>
        <taxon>Eukaryota</taxon>
        <taxon>Viridiplantae</taxon>
        <taxon>Streptophyta</taxon>
        <taxon>Embryophyta</taxon>
        <taxon>Tracheophyta</taxon>
        <taxon>Spermatophyta</taxon>
        <taxon>Magnoliopsida</taxon>
        <taxon>eudicotyledons</taxon>
        <taxon>Gunneridae</taxon>
        <taxon>Pentapetalae</taxon>
        <taxon>rosids</taxon>
        <taxon>fabids</taxon>
        <taxon>Fagales</taxon>
        <taxon>Fagaceae</taxon>
        <taxon>Fagus</taxon>
    </lineage>
</organism>
<evidence type="ECO:0000256" key="2">
    <source>
        <dbReference type="ARBA" id="ARBA00022670"/>
    </source>
</evidence>
<feature type="compositionally biased region" description="Polar residues" evidence="12">
    <location>
        <begin position="3124"/>
        <end position="3137"/>
    </location>
</feature>
<feature type="region of interest" description="Disordered" evidence="12">
    <location>
        <begin position="2894"/>
        <end position="2931"/>
    </location>
</feature>
<dbReference type="InterPro" id="IPR012337">
    <property type="entry name" value="RNaseH-like_sf"/>
</dbReference>
<dbReference type="PROSITE" id="PS50878">
    <property type="entry name" value="RT_POL"/>
    <property type="match status" value="2"/>
</dbReference>
<evidence type="ECO:0000256" key="11">
    <source>
        <dbReference type="PROSITE-ProRule" id="PRU00047"/>
    </source>
</evidence>
<dbReference type="FunFam" id="3.30.70.270:FF:000020">
    <property type="entry name" value="Transposon Tf2-6 polyprotein-like Protein"/>
    <property type="match status" value="3"/>
</dbReference>
<dbReference type="GO" id="GO:0003964">
    <property type="term" value="F:RNA-directed DNA polymerase activity"/>
    <property type="evidence" value="ECO:0007669"/>
    <property type="project" value="UniProtKB-KW"/>
</dbReference>
<dbReference type="PANTHER" id="PTHR35046">
    <property type="entry name" value="ZINC KNUCKLE (CCHC-TYPE) FAMILY PROTEIN"/>
    <property type="match status" value="1"/>
</dbReference>
<feature type="region of interest" description="Disordered" evidence="12">
    <location>
        <begin position="1215"/>
        <end position="1274"/>
    </location>
</feature>
<gene>
    <name evidence="16" type="ORF">FSB_LOCUS46293</name>
</gene>
<evidence type="ECO:0000259" key="13">
    <source>
        <dbReference type="PROSITE" id="PS50158"/>
    </source>
</evidence>
<evidence type="ECO:0000256" key="12">
    <source>
        <dbReference type="SAM" id="MobiDB-lite"/>
    </source>
</evidence>
<dbReference type="PROSITE" id="PS50158">
    <property type="entry name" value="ZF_CCHC"/>
    <property type="match status" value="2"/>
</dbReference>
<dbReference type="EC" id="2.7.7.49" evidence="1"/>
<dbReference type="InterPro" id="IPR001878">
    <property type="entry name" value="Znf_CCHC"/>
</dbReference>
<keyword evidence="10" id="KW-0238">DNA-binding</keyword>
<dbReference type="GO" id="GO:0003677">
    <property type="term" value="F:DNA binding"/>
    <property type="evidence" value="ECO:0007669"/>
    <property type="project" value="UniProtKB-KW"/>
</dbReference>
<evidence type="ECO:0000256" key="1">
    <source>
        <dbReference type="ARBA" id="ARBA00012493"/>
    </source>
</evidence>
<dbReference type="Gene3D" id="2.40.70.10">
    <property type="entry name" value="Acid Proteases"/>
    <property type="match status" value="1"/>
</dbReference>
<dbReference type="GO" id="GO:0015074">
    <property type="term" value="P:DNA integration"/>
    <property type="evidence" value="ECO:0007669"/>
    <property type="project" value="InterPro"/>
</dbReference>
<feature type="domain" description="Reverse transcriptase" evidence="14">
    <location>
        <begin position="1828"/>
        <end position="2007"/>
    </location>
</feature>
<feature type="domain" description="CCHC-type" evidence="13">
    <location>
        <begin position="3178"/>
        <end position="3194"/>
    </location>
</feature>
<keyword evidence="8" id="KW-0378">Hydrolase</keyword>
<proteinExistence type="predicted"/>
<feature type="compositionally biased region" description="Basic and acidic residues" evidence="12">
    <location>
        <begin position="1665"/>
        <end position="1720"/>
    </location>
</feature>
<feature type="region of interest" description="Disordered" evidence="12">
    <location>
        <begin position="1462"/>
        <end position="1496"/>
    </location>
</feature>
<dbReference type="Pfam" id="PF17921">
    <property type="entry name" value="Integrase_H2C2"/>
    <property type="match status" value="3"/>
</dbReference>
<evidence type="ECO:0000259" key="14">
    <source>
        <dbReference type="PROSITE" id="PS50878"/>
    </source>
</evidence>
<dbReference type="InterPro" id="IPR056924">
    <property type="entry name" value="SH3_Tf2-1"/>
</dbReference>
<dbReference type="InterPro" id="IPR041588">
    <property type="entry name" value="Integrase_H2C2"/>
</dbReference>
<keyword evidence="2" id="KW-0645">Protease</keyword>
<dbReference type="SUPFAM" id="SSF53098">
    <property type="entry name" value="Ribonuclease H-like"/>
    <property type="match status" value="2"/>
</dbReference>
<feature type="compositionally biased region" description="Basic and acidic residues" evidence="12">
    <location>
        <begin position="3139"/>
        <end position="3171"/>
    </location>
</feature>
<dbReference type="Pfam" id="PF24626">
    <property type="entry name" value="SH3_Tf2-1"/>
    <property type="match status" value="2"/>
</dbReference>
<accession>A0A2N9I3L4</accession>